<comment type="caution">
    <text evidence="4">The sequence shown here is derived from an EMBL/GenBank/DDBJ whole genome shotgun (WGS) entry which is preliminary data.</text>
</comment>
<feature type="domain" description="MAM" evidence="3">
    <location>
        <begin position="548"/>
        <end position="716"/>
    </location>
</feature>
<reference evidence="4 5" key="1">
    <citation type="submission" date="2019-03" db="EMBL/GenBank/DDBJ databases">
        <title>Single cell metagenomics reveals metabolic interactions within the superorganism composed of flagellate Streblomastix strix and complex community of Bacteroidetes bacteria on its surface.</title>
        <authorList>
            <person name="Treitli S.C."/>
            <person name="Kolisko M."/>
            <person name="Husnik F."/>
            <person name="Keeling P."/>
            <person name="Hampl V."/>
        </authorList>
    </citation>
    <scope>NUCLEOTIDE SEQUENCE [LARGE SCALE GENOMIC DNA]</scope>
    <source>
        <strain evidence="4">St1</strain>
    </source>
</reference>
<feature type="signal peptide" evidence="2">
    <location>
        <begin position="1"/>
        <end position="20"/>
    </location>
</feature>
<dbReference type="InterPro" id="IPR000998">
    <property type="entry name" value="MAM_dom"/>
</dbReference>
<evidence type="ECO:0000313" key="4">
    <source>
        <dbReference type="EMBL" id="KAA6301981.1"/>
    </source>
</evidence>
<evidence type="ECO:0000256" key="1">
    <source>
        <dbReference type="ARBA" id="ARBA00022729"/>
    </source>
</evidence>
<protein>
    <recommendedName>
        <fullName evidence="3">MAM domain-containing protein</fullName>
    </recommendedName>
</protein>
<name>A0A5M8P0Q3_9BACT</name>
<dbReference type="InterPro" id="IPR013320">
    <property type="entry name" value="ConA-like_dom_sf"/>
</dbReference>
<dbReference type="EMBL" id="SNRX01000011">
    <property type="protein sequence ID" value="KAA6301981.1"/>
    <property type="molecule type" value="Genomic_DNA"/>
</dbReference>
<evidence type="ECO:0000256" key="2">
    <source>
        <dbReference type="SAM" id="SignalP"/>
    </source>
</evidence>
<dbReference type="SUPFAM" id="SSF49899">
    <property type="entry name" value="Concanavalin A-like lectins/glucanases"/>
    <property type="match status" value="1"/>
</dbReference>
<dbReference type="PROSITE" id="PS50060">
    <property type="entry name" value="MAM_2"/>
    <property type="match status" value="1"/>
</dbReference>
<dbReference type="Gene3D" id="2.60.40.1220">
    <property type="match status" value="1"/>
</dbReference>
<keyword evidence="1 2" id="KW-0732">Signal</keyword>
<sequence length="1021" mass="108317">MKKIYFTLLCVLLAGGIASAQNFYFPVWEEHFTESTSFSKWTVSTLDLVNKDSVWRWNEISDGQGHPGFITGEDKGIALVPANKARANTWLVSEGIPLQQGVAYTINFSGRTNSAANAHLSFYIGTNSTFIPNTPPDSLWVSPSSGANWTKREVTFTPTSTSTYYLGFHAWTTSTSTNAYIGVDGISVNAPTTNNITLIPSFPSPYTQIPISQNKVIAKAANTSSAPSTNVTLSATVNTTTPVGPTSPGATVSGTDTTELSIADVPYIKGDNTVNYALAATADQYAGDNTATHTFKGTSVVYATDALAYNVEFSGTTDKDTLGNIYKIVTPTKLTGVALGAGYHGTNVNTFDIILYRLKNGNEIDGEPVFTQTLTKDAAFGLYTFPVSQAGGIVLTEGDYFLAVATDGKTSAGIAGATAAVTGQKRAKKAGNTVVEGTSQGTYALRLLLEASDKTATVTPVSPIPEHNSVFLQWTKSSDDVYQSKVVLTPASGAATTYYTYADTITVSNLPLETEFTWSVTPFYDALHEGALVEGTPFTTLADPAVFTSENFNGNSFPPSLSWTSYGVTSGGSADDDAKWTAETDGSTPTATPIEGSKFIQFNSSTLTAGHKGVLITPEFTYVAGQQFSFWAYRDAANVDKADSLNIYLTTRTDITDLTPIATVYRNNTLKPAETAAGWYYYTVDLTDAEAGSQYRIALEGVSDNGGNIYVDGISVHAPFPAVTYNATSPADDDADVALSGYLTVTFGQDLPVFGNTVGAFSEEIAQKLITIKDNATSASIEVTAGRSDERTLRINHAAPFIASTTYNVHVPKAAIPGLTTDVDWSFTTIDALAITAHTPAADATDVTVADSTLTVTFNRAPNLSNAAPGSITLKAAAEEEGVHPQNVVRNVEGTVATIIFPHKFAYNTVYTVTIPGSALANASESLRDTTWTFTTEVEPLSSLNVVKASSAVYPILSQGTITVNTTSYATVKVADFSGKVLAVYSSTGHLPINLNYANGLYLIVVENGEGVTTHKVVLQK</sequence>
<dbReference type="NCBIfam" id="TIGR04183">
    <property type="entry name" value="Por_Secre_tail"/>
    <property type="match status" value="1"/>
</dbReference>
<dbReference type="Gene3D" id="2.60.120.200">
    <property type="match status" value="2"/>
</dbReference>
<organism evidence="4 5">
    <name type="scientific">Candidatus Ordinivivax streblomastigis</name>
    <dbReference type="NCBI Taxonomy" id="2540710"/>
    <lineage>
        <taxon>Bacteria</taxon>
        <taxon>Pseudomonadati</taxon>
        <taxon>Bacteroidota</taxon>
        <taxon>Bacteroidia</taxon>
        <taxon>Bacteroidales</taxon>
        <taxon>Candidatus Ordinivivax</taxon>
    </lineage>
</organism>
<evidence type="ECO:0000259" key="3">
    <source>
        <dbReference type="PROSITE" id="PS50060"/>
    </source>
</evidence>
<dbReference type="AlphaFoldDB" id="A0A5M8P0Q3"/>
<dbReference type="Proteomes" id="UP000324575">
    <property type="component" value="Unassembled WGS sequence"/>
</dbReference>
<gene>
    <name evidence="4" type="ORF">EZS26_001797</name>
</gene>
<proteinExistence type="predicted"/>
<accession>A0A5M8P0Q3</accession>
<dbReference type="GO" id="GO:0016020">
    <property type="term" value="C:membrane"/>
    <property type="evidence" value="ECO:0007669"/>
    <property type="project" value="InterPro"/>
</dbReference>
<dbReference type="GO" id="GO:0004553">
    <property type="term" value="F:hydrolase activity, hydrolyzing O-glycosyl compounds"/>
    <property type="evidence" value="ECO:0007669"/>
    <property type="project" value="UniProtKB-ARBA"/>
</dbReference>
<feature type="chain" id="PRO_5024399793" description="MAM domain-containing protein" evidence="2">
    <location>
        <begin position="21"/>
        <end position="1021"/>
    </location>
</feature>
<dbReference type="NCBIfam" id="NF038128">
    <property type="entry name" value="choice_anch_J"/>
    <property type="match status" value="2"/>
</dbReference>
<dbReference type="InterPro" id="IPR008979">
    <property type="entry name" value="Galactose-bd-like_sf"/>
</dbReference>
<dbReference type="InterPro" id="IPR014755">
    <property type="entry name" value="Cu-Rt/internalin_Ig-like"/>
</dbReference>
<evidence type="ECO:0000313" key="5">
    <source>
        <dbReference type="Proteomes" id="UP000324575"/>
    </source>
</evidence>
<dbReference type="GO" id="GO:0005975">
    <property type="term" value="P:carbohydrate metabolic process"/>
    <property type="evidence" value="ECO:0007669"/>
    <property type="project" value="UniProtKB-ARBA"/>
</dbReference>
<dbReference type="SUPFAM" id="SSF49785">
    <property type="entry name" value="Galactose-binding domain-like"/>
    <property type="match status" value="1"/>
</dbReference>
<dbReference type="InterPro" id="IPR026444">
    <property type="entry name" value="Secre_tail"/>
</dbReference>